<dbReference type="AlphaFoldDB" id="A0A1G6I8P1"/>
<dbReference type="RefSeq" id="WP_143030475.1">
    <property type="nucleotide sequence ID" value="NZ_FMZK01000001.1"/>
</dbReference>
<evidence type="ECO:0008006" key="4">
    <source>
        <dbReference type="Google" id="ProtNLM"/>
    </source>
</evidence>
<gene>
    <name evidence="2" type="ORF">SAMN05216505_101118</name>
</gene>
<evidence type="ECO:0000313" key="2">
    <source>
        <dbReference type="EMBL" id="SDC02798.1"/>
    </source>
</evidence>
<dbReference type="EMBL" id="FMZK01000001">
    <property type="protein sequence ID" value="SDC02798.1"/>
    <property type="molecule type" value="Genomic_DNA"/>
</dbReference>
<organism evidence="2 3">
    <name type="scientific">Streptomyces prasinopilosus</name>
    <dbReference type="NCBI Taxonomy" id="67344"/>
    <lineage>
        <taxon>Bacteria</taxon>
        <taxon>Bacillati</taxon>
        <taxon>Actinomycetota</taxon>
        <taxon>Actinomycetes</taxon>
        <taxon>Kitasatosporales</taxon>
        <taxon>Streptomycetaceae</taxon>
        <taxon>Streptomyces</taxon>
    </lineage>
</organism>
<keyword evidence="3" id="KW-1185">Reference proteome</keyword>
<feature type="chain" id="PRO_5039493148" description="Secreted protein" evidence="1">
    <location>
        <begin position="23"/>
        <end position="114"/>
    </location>
</feature>
<keyword evidence="1" id="KW-0732">Signal</keyword>
<reference evidence="3" key="1">
    <citation type="submission" date="2016-10" db="EMBL/GenBank/DDBJ databases">
        <authorList>
            <person name="Varghese N."/>
            <person name="Submissions S."/>
        </authorList>
    </citation>
    <scope>NUCLEOTIDE SEQUENCE [LARGE SCALE GENOMIC DNA]</scope>
    <source>
        <strain evidence="3">CGMCC 4.3504</strain>
    </source>
</reference>
<evidence type="ECO:0000313" key="3">
    <source>
        <dbReference type="Proteomes" id="UP000182100"/>
    </source>
</evidence>
<evidence type="ECO:0000256" key="1">
    <source>
        <dbReference type="SAM" id="SignalP"/>
    </source>
</evidence>
<accession>A0A1G6I8P1</accession>
<protein>
    <recommendedName>
        <fullName evidence="4">Secreted protein</fullName>
    </recommendedName>
</protein>
<name>A0A1G6I8P1_9ACTN</name>
<dbReference type="Proteomes" id="UP000182100">
    <property type="component" value="Unassembled WGS sequence"/>
</dbReference>
<proteinExistence type="predicted"/>
<sequence>MRIRSALGVGLGGAVLALGAVAVPAQSVEVAPHGALALPSWCTNGEAWDVDGRTYGVRCDVTFAYYAKVTCTNGKSTKIARGVQTNDNRWSYAYCTSHGSNWRVVPGTGGPVRA</sequence>
<feature type="signal peptide" evidence="1">
    <location>
        <begin position="1"/>
        <end position="22"/>
    </location>
</feature>